<dbReference type="Gene3D" id="2.60.120.920">
    <property type="match status" value="1"/>
</dbReference>
<dbReference type="Proteomes" id="UP000813385">
    <property type="component" value="Unassembled WGS sequence"/>
</dbReference>
<dbReference type="CDD" id="cd12910">
    <property type="entry name" value="SPRY_SSH4_like"/>
    <property type="match status" value="1"/>
</dbReference>
<protein>
    <submittedName>
        <fullName evidence="6">SPRY domain-containing protein</fullName>
    </submittedName>
</protein>
<organism evidence="6 7">
    <name type="scientific">Plectosphaerella cucumerina</name>
    <dbReference type="NCBI Taxonomy" id="40658"/>
    <lineage>
        <taxon>Eukaryota</taxon>
        <taxon>Fungi</taxon>
        <taxon>Dikarya</taxon>
        <taxon>Ascomycota</taxon>
        <taxon>Pezizomycotina</taxon>
        <taxon>Sordariomycetes</taxon>
        <taxon>Hypocreomycetidae</taxon>
        <taxon>Glomerellales</taxon>
        <taxon>Plectosphaerellaceae</taxon>
        <taxon>Plectosphaerella</taxon>
    </lineage>
</organism>
<feature type="compositionally biased region" description="Basic and acidic residues" evidence="5">
    <location>
        <begin position="1"/>
        <end position="13"/>
    </location>
</feature>
<dbReference type="EMBL" id="JAGPXD010000002">
    <property type="protein sequence ID" value="KAH7368900.1"/>
    <property type="molecule type" value="Genomic_DNA"/>
</dbReference>
<dbReference type="InterPro" id="IPR043136">
    <property type="entry name" value="B30.2/SPRY_sf"/>
</dbReference>
<evidence type="ECO:0000256" key="5">
    <source>
        <dbReference type="SAM" id="MobiDB-lite"/>
    </source>
</evidence>
<comment type="caution">
    <text evidence="6">The sequence shown here is derived from an EMBL/GenBank/DDBJ whole genome shotgun (WGS) entry which is preliminary data.</text>
</comment>
<sequence>MCFGGDDKKDDTPAPRPAQAASLRQSQNGSIRSRASRKGDKQKAEDEKYAAAAAGSSSRQNGEASSSSAPAPASAPTPNFSSNNPYAAPAGPPPGHQAQNDFAPPPGPPPPQGQSASQQNSASAQGGDDWFTPPPGPPPGHQQENYGAPPGPPPGHQQENYGAPPGPPPGHQPQGDFNPPPGPPPGHRGQDDFAPPSGPPPPQQQGGPSQGAGDWIAPPPTDGKTQHNWQQAIPDTTLFPPPPALFSGHERSHTNNAPEEEANLGEAWCQQNPLIPAQHLPPQALTALQSHDITLMMPQVYHGGLVPIRTGVWKGDTVPGARDSCTIGYPPLYSAAAHSPLATGRPFKIYYEVRVLPDSKQAEVDIALGFTALPYPNFRLPGWHRGSLAVHGDDGHKYVNDRWGGKDFTEPFVVGGTYGIGMAFSPRGDGTINVDVFFTRDGKPAGGWNLHEEADAVEDLPVTGLEGFHDLTCAIGTFDHTSFEIIFDPAQWKYQP</sequence>
<dbReference type="OrthoDB" id="25503at2759"/>
<feature type="compositionally biased region" description="Low complexity" evidence="5">
    <location>
        <begin position="113"/>
        <end position="127"/>
    </location>
</feature>
<proteinExistence type="predicted"/>
<dbReference type="GO" id="GO:0016020">
    <property type="term" value="C:membrane"/>
    <property type="evidence" value="ECO:0007669"/>
    <property type="project" value="UniProtKB-SubCell"/>
</dbReference>
<evidence type="ECO:0000256" key="3">
    <source>
        <dbReference type="ARBA" id="ARBA00022989"/>
    </source>
</evidence>
<accession>A0A8K0TJZ6</accession>
<feature type="region of interest" description="Disordered" evidence="5">
    <location>
        <begin position="1"/>
        <end position="261"/>
    </location>
</feature>
<evidence type="ECO:0000256" key="1">
    <source>
        <dbReference type="ARBA" id="ARBA00004370"/>
    </source>
</evidence>
<dbReference type="InterPro" id="IPR035780">
    <property type="entry name" value="SPRY_Ssh4-like"/>
</dbReference>
<evidence type="ECO:0000256" key="4">
    <source>
        <dbReference type="ARBA" id="ARBA00023136"/>
    </source>
</evidence>
<gene>
    <name evidence="6" type="ORF">B0T11DRAFT_277824</name>
</gene>
<feature type="compositionally biased region" description="Low complexity" evidence="5">
    <location>
        <begin position="64"/>
        <end position="89"/>
    </location>
</feature>
<evidence type="ECO:0000313" key="7">
    <source>
        <dbReference type="Proteomes" id="UP000813385"/>
    </source>
</evidence>
<keyword evidence="7" id="KW-1185">Reference proteome</keyword>
<feature type="compositionally biased region" description="Basic and acidic residues" evidence="5">
    <location>
        <begin position="37"/>
        <end position="49"/>
    </location>
</feature>
<keyword evidence="3" id="KW-1133">Transmembrane helix</keyword>
<evidence type="ECO:0000256" key="2">
    <source>
        <dbReference type="ARBA" id="ARBA00022692"/>
    </source>
</evidence>
<keyword evidence="2" id="KW-0812">Transmembrane</keyword>
<reference evidence="6" key="1">
    <citation type="journal article" date="2021" name="Nat. Commun.">
        <title>Genetic determinants of endophytism in the Arabidopsis root mycobiome.</title>
        <authorList>
            <person name="Mesny F."/>
            <person name="Miyauchi S."/>
            <person name="Thiergart T."/>
            <person name="Pickel B."/>
            <person name="Atanasova L."/>
            <person name="Karlsson M."/>
            <person name="Huettel B."/>
            <person name="Barry K.W."/>
            <person name="Haridas S."/>
            <person name="Chen C."/>
            <person name="Bauer D."/>
            <person name="Andreopoulos W."/>
            <person name="Pangilinan J."/>
            <person name="LaButti K."/>
            <person name="Riley R."/>
            <person name="Lipzen A."/>
            <person name="Clum A."/>
            <person name="Drula E."/>
            <person name="Henrissat B."/>
            <person name="Kohler A."/>
            <person name="Grigoriev I.V."/>
            <person name="Martin F.M."/>
            <person name="Hacquard S."/>
        </authorList>
    </citation>
    <scope>NUCLEOTIDE SEQUENCE</scope>
    <source>
        <strain evidence="6">MPI-CAGE-AT-0016</strain>
    </source>
</reference>
<feature type="compositionally biased region" description="Polar residues" evidence="5">
    <location>
        <begin position="22"/>
        <end position="33"/>
    </location>
</feature>
<evidence type="ECO:0000313" key="6">
    <source>
        <dbReference type="EMBL" id="KAH7368900.1"/>
    </source>
</evidence>
<dbReference type="AlphaFoldDB" id="A0A8K0TJZ6"/>
<keyword evidence="4" id="KW-0472">Membrane</keyword>
<comment type="subcellular location">
    <subcellularLocation>
        <location evidence="1">Membrane</location>
    </subcellularLocation>
</comment>
<name>A0A8K0TJZ6_9PEZI</name>
<feature type="compositionally biased region" description="Pro residues" evidence="5">
    <location>
        <begin position="103"/>
        <end position="112"/>
    </location>
</feature>